<protein>
    <submittedName>
        <fullName evidence="2">Malate/L-lactate dehydrogenase</fullName>
    </submittedName>
</protein>
<keyword evidence="3" id="KW-1185">Reference proteome</keyword>
<dbReference type="Pfam" id="PF02615">
    <property type="entry name" value="Ldh_2"/>
    <property type="match status" value="1"/>
</dbReference>
<accession>E8WYW4</accession>
<dbReference type="STRING" id="1198114.AciX9_1752"/>
<dbReference type="EMBL" id="CP002480">
    <property type="protein sequence ID" value="ADW68800.1"/>
    <property type="molecule type" value="Genomic_DNA"/>
</dbReference>
<dbReference type="eggNOG" id="COG2055">
    <property type="taxonomic scope" value="Bacteria"/>
</dbReference>
<dbReference type="Gene3D" id="1.10.1530.10">
    <property type="match status" value="1"/>
</dbReference>
<dbReference type="Gene3D" id="3.30.1370.60">
    <property type="entry name" value="Hypothetical oxidoreductase yiak, domain 2"/>
    <property type="match status" value="1"/>
</dbReference>
<dbReference type="GO" id="GO:0016491">
    <property type="term" value="F:oxidoreductase activity"/>
    <property type="evidence" value="ECO:0007669"/>
    <property type="project" value="UniProtKB-KW"/>
</dbReference>
<keyword evidence="1" id="KW-0560">Oxidoreductase</keyword>
<name>E8WYW4_GRATM</name>
<dbReference type="Proteomes" id="UP000000343">
    <property type="component" value="Chromosome"/>
</dbReference>
<dbReference type="KEGG" id="acm:AciX9_1752"/>
<dbReference type="PANTHER" id="PTHR11091:SF3">
    <property type="entry name" value="2,3-DIKETO-L-GULONATE REDUCTASE"/>
    <property type="match status" value="1"/>
</dbReference>
<evidence type="ECO:0000313" key="3">
    <source>
        <dbReference type="Proteomes" id="UP000000343"/>
    </source>
</evidence>
<dbReference type="InterPro" id="IPR043144">
    <property type="entry name" value="Mal/L-sulf/L-lact_DH-like_ah"/>
</dbReference>
<dbReference type="RefSeq" id="WP_013580119.1">
    <property type="nucleotide sequence ID" value="NC_015064.1"/>
</dbReference>
<dbReference type="AlphaFoldDB" id="E8WYW4"/>
<dbReference type="NCBIfam" id="NF009750">
    <property type="entry name" value="PRK13260.1"/>
    <property type="match status" value="1"/>
</dbReference>
<evidence type="ECO:0000256" key="1">
    <source>
        <dbReference type="ARBA" id="ARBA00023002"/>
    </source>
</evidence>
<gene>
    <name evidence="2" type="ordered locus">AciX9_1752</name>
</gene>
<dbReference type="InterPro" id="IPR036111">
    <property type="entry name" value="Mal/L-sulfo/L-lacto_DH-like_sf"/>
</dbReference>
<dbReference type="SUPFAM" id="SSF89733">
    <property type="entry name" value="L-sulfolactate dehydrogenase-like"/>
    <property type="match status" value="1"/>
</dbReference>
<reference evidence="3" key="1">
    <citation type="submission" date="2011-01" db="EMBL/GenBank/DDBJ databases">
        <title>Complete sequence of chromosome of Acidobacterium sp. MP5ACTX9.</title>
        <authorList>
            <consortium name="US DOE Joint Genome Institute"/>
            <person name="Lucas S."/>
            <person name="Copeland A."/>
            <person name="Lapidus A."/>
            <person name="Cheng J.-F."/>
            <person name="Goodwin L."/>
            <person name="Pitluck S."/>
            <person name="Teshima H."/>
            <person name="Detter J.C."/>
            <person name="Han C."/>
            <person name="Tapia R."/>
            <person name="Land M."/>
            <person name="Hauser L."/>
            <person name="Kyrpides N."/>
            <person name="Ivanova N."/>
            <person name="Ovchinnikova G."/>
            <person name="Pagani I."/>
            <person name="Rawat S.R."/>
            <person name="Mannisto M."/>
            <person name="Haggblom M.M."/>
            <person name="Woyke T."/>
        </authorList>
    </citation>
    <scope>NUCLEOTIDE SEQUENCE [LARGE SCALE GENOMIC DNA]</scope>
    <source>
        <strain evidence="3">MP5ACTX9</strain>
    </source>
</reference>
<dbReference type="HOGENOM" id="CLU_040452_4_0_0"/>
<dbReference type="PaxDb" id="1198114-AciX9_1752"/>
<dbReference type="PANTHER" id="PTHR11091">
    <property type="entry name" value="OXIDOREDUCTASE-RELATED"/>
    <property type="match status" value="1"/>
</dbReference>
<dbReference type="OrthoDB" id="9769447at2"/>
<dbReference type="InterPro" id="IPR003767">
    <property type="entry name" value="Malate/L-lactate_DH-like"/>
</dbReference>
<sequence length="335" mass="35844">MLRVSYADLEQALTSTLIPLGFTPARAGLCARLFTETTCDGVYTHGLNRFPRFLATIRNGVVNPTAEPTLTSAFGAIERWHGNRGAGNLNAHASMARAIALARTHGIGCVALAQTNHWMRGGTYGWQAADQGLFAISFTNTLPNLPVWGSSAPTLGNNPLVLAIPRPEGRNIVLDMAMSQYSYGTLTAYAKRGAQLPYPGGFDAQGNMTTDPAAIEQTARALPIGLWKGSGLSLTLDLIAAMLSGGLATHQIETDSLKETGLSQLFLAIDPTHITDPEALAQTATQAIADLQSATPIDPSRPPRYPGEETLRLREENLRLGIPVEEEIWNSLAKS</sequence>
<evidence type="ECO:0000313" key="2">
    <source>
        <dbReference type="EMBL" id="ADW68800.1"/>
    </source>
</evidence>
<organism evidence="3">
    <name type="scientific">Granulicella tundricola (strain ATCC BAA-1859 / DSM 23138 / MP5ACTX9)</name>
    <dbReference type="NCBI Taxonomy" id="1198114"/>
    <lineage>
        <taxon>Bacteria</taxon>
        <taxon>Pseudomonadati</taxon>
        <taxon>Acidobacteriota</taxon>
        <taxon>Terriglobia</taxon>
        <taxon>Terriglobales</taxon>
        <taxon>Acidobacteriaceae</taxon>
        <taxon>Granulicella</taxon>
    </lineage>
</organism>
<dbReference type="InterPro" id="IPR043143">
    <property type="entry name" value="Mal/L-sulf/L-lact_DH-like_NADP"/>
</dbReference>
<proteinExistence type="predicted"/>